<reference evidence="8 9" key="1">
    <citation type="submission" date="2016-11" db="EMBL/GenBank/DDBJ databases">
        <authorList>
            <person name="Jaros S."/>
            <person name="Januszkiewicz K."/>
            <person name="Wedrychowicz H."/>
        </authorList>
    </citation>
    <scope>NUCLEOTIDE SEQUENCE [LARGE SCALE GENOMIC DNA]</scope>
    <source>
        <strain evidence="8 9">DSM 24574</strain>
    </source>
</reference>
<dbReference type="InterPro" id="IPR025662">
    <property type="entry name" value="Sigma_54_int_dom_ATP-bd_1"/>
</dbReference>
<gene>
    <name evidence="8" type="ORF">SAMN04488109_5405</name>
</gene>
<dbReference type="FunFam" id="3.40.50.300:FF:000006">
    <property type="entry name" value="DNA-binding transcriptional regulator NtrC"/>
    <property type="match status" value="1"/>
</dbReference>
<evidence type="ECO:0000256" key="4">
    <source>
        <dbReference type="ARBA" id="ARBA00023125"/>
    </source>
</evidence>
<dbReference type="SMART" id="SM00065">
    <property type="entry name" value="GAF"/>
    <property type="match status" value="2"/>
</dbReference>
<dbReference type="PROSITE" id="PS50045">
    <property type="entry name" value="SIGMA54_INTERACT_4"/>
    <property type="match status" value="1"/>
</dbReference>
<dbReference type="InterPro" id="IPR003593">
    <property type="entry name" value="AAA+_ATPase"/>
</dbReference>
<evidence type="ECO:0000256" key="5">
    <source>
        <dbReference type="ARBA" id="ARBA00023159"/>
    </source>
</evidence>
<protein>
    <submittedName>
        <fullName evidence="8">Transcriptional regulator containing GAF, AAA-type ATPase, and DNA-binding Fis domains</fullName>
    </submittedName>
</protein>
<dbReference type="Pfam" id="PF00158">
    <property type="entry name" value="Sigma54_activat"/>
    <property type="match status" value="1"/>
</dbReference>
<dbReference type="STRING" id="947013.SAMN04488109_5405"/>
<keyword evidence="5" id="KW-0010">Activator</keyword>
<dbReference type="Proteomes" id="UP000184212">
    <property type="component" value="Unassembled WGS sequence"/>
</dbReference>
<keyword evidence="6" id="KW-0804">Transcription</keyword>
<dbReference type="Gene3D" id="3.40.50.300">
    <property type="entry name" value="P-loop containing nucleotide triphosphate hydrolases"/>
    <property type="match status" value="1"/>
</dbReference>
<dbReference type="SMART" id="SM00382">
    <property type="entry name" value="AAA"/>
    <property type="match status" value="1"/>
</dbReference>
<dbReference type="InterPro" id="IPR058031">
    <property type="entry name" value="AAA_lid_NorR"/>
</dbReference>
<dbReference type="InterPro" id="IPR002078">
    <property type="entry name" value="Sigma_54_int"/>
</dbReference>
<evidence type="ECO:0000313" key="8">
    <source>
        <dbReference type="EMBL" id="SHH78636.1"/>
    </source>
</evidence>
<dbReference type="Pfam" id="PF02954">
    <property type="entry name" value="HTH_8"/>
    <property type="match status" value="1"/>
</dbReference>
<dbReference type="GO" id="GO:0006355">
    <property type="term" value="P:regulation of DNA-templated transcription"/>
    <property type="evidence" value="ECO:0007669"/>
    <property type="project" value="InterPro"/>
</dbReference>
<dbReference type="PANTHER" id="PTHR32071:SF117">
    <property type="entry name" value="PTS-DEPENDENT DIHYDROXYACETONE KINASE OPERON REGULATORY PROTEIN-RELATED"/>
    <property type="match status" value="1"/>
</dbReference>
<dbReference type="Pfam" id="PF25601">
    <property type="entry name" value="AAA_lid_14"/>
    <property type="match status" value="1"/>
</dbReference>
<evidence type="ECO:0000256" key="6">
    <source>
        <dbReference type="ARBA" id="ARBA00023163"/>
    </source>
</evidence>
<dbReference type="PROSITE" id="PS00675">
    <property type="entry name" value="SIGMA54_INTERACT_1"/>
    <property type="match status" value="1"/>
</dbReference>
<dbReference type="InterPro" id="IPR009057">
    <property type="entry name" value="Homeodomain-like_sf"/>
</dbReference>
<dbReference type="Gene3D" id="3.30.450.40">
    <property type="match status" value="3"/>
</dbReference>
<sequence length="876" mass="99264">MKSAKLPPPEIAAPTPAALEQERRVLLELGNDITRVREKNDLLTLFGKRIKQLFYFTHTIVTLIDRKDETYVPFLLDNEGSPIRSHERYQEMVEARFSLNEPFIQAVLQAEEPISFLLEDIMDKPKSPAFLRVNYEKGVREILMTRLMKEGQPMGFIHIYSDKPGSFSNEFRNVIKGIAPQLSSAVSNIIKNEELLKKEKEKSFLLDFSSDIASVRTKDELARAVRAALGKLNPPGGFVIRRINEDNTTMSPYVYDLSKTHDPEILRALESARYPIDDGLQNRILDSAIPLLFNVEREIQRGITSAYLQYWKGMGFKEVVGIRLRNGETNHGILFLDIGEINIPLLQGICAQISIALANIMANEQISKKQEEQAFLLDFSNDVTQARTKLELQTAIFRVLDKTLHTKLAMLRVIDEDGLHMLPFMFDRTLFENAKVDFEKMSAHRITIDETYAAQVLASKDGLVFNVEEELKSGNAYAQLWKTTGLKNMYSLPLRVGDKNIGTIWLLANRLSPLILKGICAQISIAIANILANEKLLAYKKQLEVENDYLKEQIKTIYNFSEIIGGGEQMQKVYRLMSLVADSNTTVLILGETGTGKELIARAIHNTSPRKDKLMVKVNCAALPANLIESELFGHERGAFTGAIDRRIGKFELGNNSTVFLDEIGELPLEAQAKLLRVIQERELERLGGKQTIKIDVRLIAATNRNLEEEVKAGRFRADLYFRLNVFPIPLPPLRDRSEDIEPLTHFFVEKYSRNTGRKIKKVAPKVIQQLRSYTWPGNVRELEYLIERSILLATNGTLENVYIPQHADAEKKEQAFLLNRSLEEVERDYIIETLKRCAGKISGAGSAADLLKIPGNTLHSKMKKLGITKADYFSN</sequence>
<accession>A0A1M5VTQ1</accession>
<keyword evidence="9" id="KW-1185">Reference proteome</keyword>
<dbReference type="Gene3D" id="1.10.8.60">
    <property type="match status" value="1"/>
</dbReference>
<evidence type="ECO:0000256" key="1">
    <source>
        <dbReference type="ARBA" id="ARBA00022741"/>
    </source>
</evidence>
<proteinExistence type="predicted"/>
<dbReference type="AlphaFoldDB" id="A0A1M5VTQ1"/>
<dbReference type="SUPFAM" id="SSF46689">
    <property type="entry name" value="Homeodomain-like"/>
    <property type="match status" value="1"/>
</dbReference>
<evidence type="ECO:0000259" key="7">
    <source>
        <dbReference type="PROSITE" id="PS50045"/>
    </source>
</evidence>
<dbReference type="CDD" id="cd00009">
    <property type="entry name" value="AAA"/>
    <property type="match status" value="1"/>
</dbReference>
<dbReference type="InterPro" id="IPR029016">
    <property type="entry name" value="GAF-like_dom_sf"/>
</dbReference>
<dbReference type="PANTHER" id="PTHR32071">
    <property type="entry name" value="TRANSCRIPTIONAL REGULATORY PROTEIN"/>
    <property type="match status" value="1"/>
</dbReference>
<dbReference type="Gene3D" id="1.10.10.60">
    <property type="entry name" value="Homeodomain-like"/>
    <property type="match status" value="1"/>
</dbReference>
<keyword evidence="1" id="KW-0547">Nucleotide-binding</keyword>
<dbReference type="RefSeq" id="WP_073140832.1">
    <property type="nucleotide sequence ID" value="NZ_FQWQ01000004.1"/>
</dbReference>
<keyword evidence="4 8" id="KW-0238">DNA-binding</keyword>
<keyword evidence="3" id="KW-0805">Transcription regulation</keyword>
<evidence type="ECO:0000256" key="2">
    <source>
        <dbReference type="ARBA" id="ARBA00022840"/>
    </source>
</evidence>
<dbReference type="GO" id="GO:0005524">
    <property type="term" value="F:ATP binding"/>
    <property type="evidence" value="ECO:0007669"/>
    <property type="project" value="UniProtKB-KW"/>
</dbReference>
<evidence type="ECO:0000256" key="3">
    <source>
        <dbReference type="ARBA" id="ARBA00023015"/>
    </source>
</evidence>
<dbReference type="SUPFAM" id="SSF55781">
    <property type="entry name" value="GAF domain-like"/>
    <property type="match status" value="3"/>
</dbReference>
<dbReference type="OrthoDB" id="9782110at2"/>
<name>A0A1M5VTQ1_9BACT</name>
<dbReference type="InterPro" id="IPR003018">
    <property type="entry name" value="GAF"/>
</dbReference>
<evidence type="ECO:0000313" key="9">
    <source>
        <dbReference type="Proteomes" id="UP000184212"/>
    </source>
</evidence>
<dbReference type="EMBL" id="FQWQ01000004">
    <property type="protein sequence ID" value="SHH78636.1"/>
    <property type="molecule type" value="Genomic_DNA"/>
</dbReference>
<dbReference type="GO" id="GO:0043565">
    <property type="term" value="F:sequence-specific DNA binding"/>
    <property type="evidence" value="ECO:0007669"/>
    <property type="project" value="InterPro"/>
</dbReference>
<dbReference type="InterPro" id="IPR027417">
    <property type="entry name" value="P-loop_NTPase"/>
</dbReference>
<feature type="domain" description="Sigma-54 factor interaction" evidence="7">
    <location>
        <begin position="563"/>
        <end position="792"/>
    </location>
</feature>
<dbReference type="SUPFAM" id="SSF52540">
    <property type="entry name" value="P-loop containing nucleoside triphosphate hydrolases"/>
    <property type="match status" value="1"/>
</dbReference>
<dbReference type="InterPro" id="IPR002197">
    <property type="entry name" value="HTH_Fis"/>
</dbReference>
<organism evidence="8 9">
    <name type="scientific">Chryseolinea serpens</name>
    <dbReference type="NCBI Taxonomy" id="947013"/>
    <lineage>
        <taxon>Bacteria</taxon>
        <taxon>Pseudomonadati</taxon>
        <taxon>Bacteroidota</taxon>
        <taxon>Cytophagia</taxon>
        <taxon>Cytophagales</taxon>
        <taxon>Fulvivirgaceae</taxon>
        <taxon>Chryseolinea</taxon>
    </lineage>
</organism>
<keyword evidence="2" id="KW-0067">ATP-binding</keyword>